<reference evidence="2 3" key="1">
    <citation type="submission" date="2018-07" db="EMBL/GenBank/DDBJ databases">
        <title>Chitinophaga K2CV101002-2 sp. nov., isolated from a monsoon evergreen broad-leaved forest soil.</title>
        <authorList>
            <person name="Lv Y."/>
        </authorList>
    </citation>
    <scope>NUCLEOTIDE SEQUENCE [LARGE SCALE GENOMIC DNA]</scope>
    <source>
        <strain evidence="2 3">GDMCC 1.1288</strain>
    </source>
</reference>
<proteinExistence type="predicted"/>
<accession>A0A3E1YA49</accession>
<dbReference type="InterPro" id="IPR010295">
    <property type="entry name" value="DUF898"/>
</dbReference>
<feature type="transmembrane region" description="Helical" evidence="1">
    <location>
        <begin position="82"/>
        <end position="103"/>
    </location>
</feature>
<protein>
    <submittedName>
        <fullName evidence="2">DUF898 family protein</fullName>
    </submittedName>
</protein>
<sequence length="324" mass="36704">MQQVYSATPPKDLINQPKLNFIGSGGTYFGILIVNALLCMVTLGLYYPWAKAKKLDYLYSSTELEKSGFTWSGTGNEMFKGFIKAIGLIIALVVLNITLASLVHKAVGAIVYFVGIMVIIPLAIHGSLRYRFSRTSWRGIRFGYRGDRNVFFKMFLKEMFLTIITAGIYGSWMIMKIRNYVIGNLKFGSAEFSYKGDGWEFFVLNIKGYFLTLITLGIYGFWWQADLFKYYIDNLKMVHGDKSYNFRSTATGGKFAGVLILNLIIIIFTLGFGFAWAQINLFKFIAENIAIDGDIQLEELSQTEEEYSNAMGEDLVDFLDISII</sequence>
<feature type="transmembrane region" description="Helical" evidence="1">
    <location>
        <begin position="28"/>
        <end position="49"/>
    </location>
</feature>
<feature type="transmembrane region" description="Helical" evidence="1">
    <location>
        <begin position="109"/>
        <end position="130"/>
    </location>
</feature>
<comment type="caution">
    <text evidence="2">The sequence shown here is derived from an EMBL/GenBank/DDBJ whole genome shotgun (WGS) entry which is preliminary data.</text>
</comment>
<keyword evidence="1" id="KW-0472">Membrane</keyword>
<keyword evidence="1" id="KW-0812">Transmembrane</keyword>
<dbReference type="AlphaFoldDB" id="A0A3E1YA49"/>
<dbReference type="EMBL" id="QPMM01000007">
    <property type="protein sequence ID" value="RFS22066.1"/>
    <property type="molecule type" value="Genomic_DNA"/>
</dbReference>
<evidence type="ECO:0000313" key="3">
    <source>
        <dbReference type="Proteomes" id="UP000260644"/>
    </source>
</evidence>
<dbReference type="Proteomes" id="UP000260644">
    <property type="component" value="Unassembled WGS sequence"/>
</dbReference>
<keyword evidence="1" id="KW-1133">Transmembrane helix</keyword>
<organism evidence="2 3">
    <name type="scientific">Chitinophaga silvatica</name>
    <dbReference type="NCBI Taxonomy" id="2282649"/>
    <lineage>
        <taxon>Bacteria</taxon>
        <taxon>Pseudomonadati</taxon>
        <taxon>Bacteroidota</taxon>
        <taxon>Chitinophagia</taxon>
        <taxon>Chitinophagales</taxon>
        <taxon>Chitinophagaceae</taxon>
        <taxon>Chitinophaga</taxon>
    </lineage>
</organism>
<evidence type="ECO:0000313" key="2">
    <source>
        <dbReference type="EMBL" id="RFS22066.1"/>
    </source>
</evidence>
<feature type="transmembrane region" description="Helical" evidence="1">
    <location>
        <begin position="150"/>
        <end position="175"/>
    </location>
</feature>
<feature type="transmembrane region" description="Helical" evidence="1">
    <location>
        <begin position="201"/>
        <end position="222"/>
    </location>
</feature>
<name>A0A3E1YA49_9BACT</name>
<dbReference type="OrthoDB" id="637345at2"/>
<dbReference type="Pfam" id="PF05987">
    <property type="entry name" value="DUF898"/>
    <property type="match status" value="2"/>
</dbReference>
<feature type="transmembrane region" description="Helical" evidence="1">
    <location>
        <begin position="255"/>
        <end position="277"/>
    </location>
</feature>
<dbReference type="RefSeq" id="WP_116976714.1">
    <property type="nucleotide sequence ID" value="NZ_QPMM01000007.1"/>
</dbReference>
<gene>
    <name evidence="2" type="ORF">DVR12_14810</name>
</gene>
<evidence type="ECO:0000256" key="1">
    <source>
        <dbReference type="SAM" id="Phobius"/>
    </source>
</evidence>
<keyword evidence="3" id="KW-1185">Reference proteome</keyword>